<dbReference type="STRING" id="870435.A0A0C3PCT7"/>
<name>A0A0C3PCT7_PISTI</name>
<feature type="non-terminal residue" evidence="2">
    <location>
        <position position="93"/>
    </location>
</feature>
<dbReference type="AlphaFoldDB" id="A0A0C3PCT7"/>
<dbReference type="HOGENOM" id="CLU_2405436_0_0_1"/>
<keyword evidence="3" id="KW-1185">Reference proteome</keyword>
<reference evidence="3" key="2">
    <citation type="submission" date="2015-01" db="EMBL/GenBank/DDBJ databases">
        <title>Evolutionary Origins and Diversification of the Mycorrhizal Mutualists.</title>
        <authorList>
            <consortium name="DOE Joint Genome Institute"/>
            <consortium name="Mycorrhizal Genomics Consortium"/>
            <person name="Kohler A."/>
            <person name="Kuo A."/>
            <person name="Nagy L.G."/>
            <person name="Floudas D."/>
            <person name="Copeland A."/>
            <person name="Barry K.W."/>
            <person name="Cichocki N."/>
            <person name="Veneault-Fourrey C."/>
            <person name="LaButti K."/>
            <person name="Lindquist E.A."/>
            <person name="Lipzen A."/>
            <person name="Lundell T."/>
            <person name="Morin E."/>
            <person name="Murat C."/>
            <person name="Riley R."/>
            <person name="Ohm R."/>
            <person name="Sun H."/>
            <person name="Tunlid A."/>
            <person name="Henrissat B."/>
            <person name="Grigoriev I.V."/>
            <person name="Hibbett D.S."/>
            <person name="Martin F."/>
        </authorList>
    </citation>
    <scope>NUCLEOTIDE SEQUENCE [LARGE SCALE GENOMIC DNA]</scope>
    <source>
        <strain evidence="3">Marx 270</strain>
    </source>
</reference>
<gene>
    <name evidence="2" type="ORF">M404DRAFT_80007</name>
</gene>
<dbReference type="Proteomes" id="UP000054217">
    <property type="component" value="Unassembled WGS sequence"/>
</dbReference>
<evidence type="ECO:0000313" key="3">
    <source>
        <dbReference type="Proteomes" id="UP000054217"/>
    </source>
</evidence>
<feature type="region of interest" description="Disordered" evidence="1">
    <location>
        <begin position="72"/>
        <end position="93"/>
    </location>
</feature>
<dbReference type="OrthoDB" id="6108017at2759"/>
<dbReference type="InParanoid" id="A0A0C3PCT7"/>
<evidence type="ECO:0000313" key="2">
    <source>
        <dbReference type="EMBL" id="KIO11595.1"/>
    </source>
</evidence>
<organism evidence="2 3">
    <name type="scientific">Pisolithus tinctorius Marx 270</name>
    <dbReference type="NCBI Taxonomy" id="870435"/>
    <lineage>
        <taxon>Eukaryota</taxon>
        <taxon>Fungi</taxon>
        <taxon>Dikarya</taxon>
        <taxon>Basidiomycota</taxon>
        <taxon>Agaricomycotina</taxon>
        <taxon>Agaricomycetes</taxon>
        <taxon>Agaricomycetidae</taxon>
        <taxon>Boletales</taxon>
        <taxon>Sclerodermatineae</taxon>
        <taxon>Pisolithaceae</taxon>
        <taxon>Pisolithus</taxon>
    </lineage>
</organism>
<evidence type="ECO:0000256" key="1">
    <source>
        <dbReference type="SAM" id="MobiDB-lite"/>
    </source>
</evidence>
<dbReference type="EMBL" id="KN831949">
    <property type="protein sequence ID" value="KIO11595.1"/>
    <property type="molecule type" value="Genomic_DNA"/>
</dbReference>
<proteinExistence type="predicted"/>
<accession>A0A0C3PCT7</accession>
<protein>
    <submittedName>
        <fullName evidence="2">Uncharacterized protein</fullName>
    </submittedName>
</protein>
<feature type="non-terminal residue" evidence="2">
    <location>
        <position position="1"/>
    </location>
</feature>
<reference evidence="2 3" key="1">
    <citation type="submission" date="2014-04" db="EMBL/GenBank/DDBJ databases">
        <authorList>
            <consortium name="DOE Joint Genome Institute"/>
            <person name="Kuo A."/>
            <person name="Kohler A."/>
            <person name="Costa M.D."/>
            <person name="Nagy L.G."/>
            <person name="Floudas D."/>
            <person name="Copeland A."/>
            <person name="Barry K.W."/>
            <person name="Cichocki N."/>
            <person name="Veneault-Fourrey C."/>
            <person name="LaButti K."/>
            <person name="Lindquist E.A."/>
            <person name="Lipzen A."/>
            <person name="Lundell T."/>
            <person name="Morin E."/>
            <person name="Murat C."/>
            <person name="Sun H."/>
            <person name="Tunlid A."/>
            <person name="Henrissat B."/>
            <person name="Grigoriev I.V."/>
            <person name="Hibbett D.S."/>
            <person name="Martin F."/>
            <person name="Nordberg H.P."/>
            <person name="Cantor M.N."/>
            <person name="Hua S.X."/>
        </authorList>
    </citation>
    <scope>NUCLEOTIDE SEQUENCE [LARGE SCALE GENOMIC DNA]</scope>
    <source>
        <strain evidence="2 3">Marx 270</strain>
    </source>
</reference>
<sequence>LSGKVEQLERSARHTKDQLAELTRTATEYTSIIQRKEVDVANLTSEVSASKRELAQLEKELIERRALAEKHQAELSASKTDAGRTLATKAKLQ</sequence>